<evidence type="ECO:0000313" key="3">
    <source>
        <dbReference type="EnsemblMetazoa" id="CPIJ007502-PA"/>
    </source>
</evidence>
<name>B0WKT2_CULQU</name>
<dbReference type="HOGENOM" id="CLU_2017438_0_0_1"/>
<gene>
    <name evidence="3" type="primary">6039801</name>
    <name evidence="2" type="ORF">CpipJ_CPIJ007502</name>
</gene>
<dbReference type="EMBL" id="DS231976">
    <property type="protein sequence ID" value="EDS30055.1"/>
    <property type="molecule type" value="Genomic_DNA"/>
</dbReference>
<protein>
    <submittedName>
        <fullName evidence="2 3">Dynein heavy chain</fullName>
    </submittedName>
</protein>
<dbReference type="EnsemblMetazoa" id="CPIJ007502-RA">
    <property type="protein sequence ID" value="CPIJ007502-PA"/>
    <property type="gene ID" value="CPIJ007502"/>
</dbReference>
<dbReference type="VEuPathDB" id="VectorBase:CPIJ007502"/>
<proteinExistence type="predicted"/>
<dbReference type="eggNOG" id="KOG3595">
    <property type="taxonomic scope" value="Eukaryota"/>
</dbReference>
<accession>B0WKT2</accession>
<feature type="domain" description="Dynein heavy chain C-terminal" evidence="1">
    <location>
        <begin position="1"/>
        <end position="47"/>
    </location>
</feature>
<reference evidence="2" key="1">
    <citation type="submission" date="2007-03" db="EMBL/GenBank/DDBJ databases">
        <title>Annotation of Culex pipiens quinquefasciatus.</title>
        <authorList>
            <consortium name="The Broad Institute Genome Sequencing Platform"/>
            <person name="Atkinson P.W."/>
            <person name="Hemingway J."/>
            <person name="Christensen B.M."/>
            <person name="Higgs S."/>
            <person name="Kodira C."/>
            <person name="Hannick L."/>
            <person name="Megy K."/>
            <person name="O'Leary S."/>
            <person name="Pearson M."/>
            <person name="Haas B.J."/>
            <person name="Mauceli E."/>
            <person name="Wortman J.R."/>
            <person name="Lee N.H."/>
            <person name="Guigo R."/>
            <person name="Stanke M."/>
            <person name="Alvarado L."/>
            <person name="Amedeo P."/>
            <person name="Antoine C.H."/>
            <person name="Arensburger P."/>
            <person name="Bidwell S.L."/>
            <person name="Crawford M."/>
            <person name="Camaro F."/>
            <person name="Devon K."/>
            <person name="Engels R."/>
            <person name="Hammond M."/>
            <person name="Howarth C."/>
            <person name="Koehrsen M."/>
            <person name="Lawson D."/>
            <person name="Montgomery P."/>
            <person name="Nene V."/>
            <person name="Nusbaum C."/>
            <person name="Puiu D."/>
            <person name="Romero-Severson J."/>
            <person name="Severson D.W."/>
            <person name="Shumway M."/>
            <person name="Sisk P."/>
            <person name="Stolte C."/>
            <person name="Zeng Q."/>
            <person name="Eisenstadt E."/>
            <person name="Fraser-Liggett C."/>
            <person name="Strausberg R."/>
            <person name="Galagan J."/>
            <person name="Birren B."/>
            <person name="Collins F.H."/>
        </authorList>
    </citation>
    <scope>NUCLEOTIDE SEQUENCE [LARGE SCALE GENOMIC DNA]</scope>
    <source>
        <strain evidence="2">JHB</strain>
    </source>
</reference>
<dbReference type="AlphaFoldDB" id="B0WKT2"/>
<evidence type="ECO:0000259" key="1">
    <source>
        <dbReference type="Pfam" id="PF18199"/>
    </source>
</evidence>
<reference evidence="3" key="2">
    <citation type="submission" date="2021-02" db="UniProtKB">
        <authorList>
            <consortium name="EnsemblMetazoa"/>
        </authorList>
    </citation>
    <scope>IDENTIFICATION</scope>
    <source>
        <strain evidence="3">JHB</strain>
    </source>
</reference>
<dbReference type="Pfam" id="PF18199">
    <property type="entry name" value="Dynein_C"/>
    <property type="match status" value="1"/>
</dbReference>
<evidence type="ECO:0000313" key="2">
    <source>
        <dbReference type="EMBL" id="EDS30055.1"/>
    </source>
</evidence>
<dbReference type="STRING" id="7176.B0WKT2"/>
<keyword evidence="4" id="KW-1185">Reference proteome</keyword>
<dbReference type="KEGG" id="cqu:CpipJ_CPIJ007502"/>
<organism>
    <name type="scientific">Culex quinquefasciatus</name>
    <name type="common">Southern house mosquito</name>
    <name type="synonym">Culex pungens</name>
    <dbReference type="NCBI Taxonomy" id="7176"/>
    <lineage>
        <taxon>Eukaryota</taxon>
        <taxon>Metazoa</taxon>
        <taxon>Ecdysozoa</taxon>
        <taxon>Arthropoda</taxon>
        <taxon>Hexapoda</taxon>
        <taxon>Insecta</taxon>
        <taxon>Pterygota</taxon>
        <taxon>Neoptera</taxon>
        <taxon>Endopterygota</taxon>
        <taxon>Diptera</taxon>
        <taxon>Nematocera</taxon>
        <taxon>Culicoidea</taxon>
        <taxon>Culicidae</taxon>
        <taxon>Culicinae</taxon>
        <taxon>Culicini</taxon>
        <taxon>Culex</taxon>
        <taxon>Culex</taxon>
    </lineage>
</organism>
<dbReference type="Gene3D" id="1.20.1270.280">
    <property type="match status" value="1"/>
</dbReference>
<dbReference type="InterPro" id="IPR041228">
    <property type="entry name" value="Dynein_C"/>
</dbReference>
<sequence length="123" mass="14137">MNFFLRQEIDHVQRVINMVYTNLGDLKLAIEGSIIMSNYLRESLDALGFWKSGRSIARPTLLPEHNTVLSVYSSFCHEQKEGKAPCYSSSMDHAYRISEVTRAHKGWALDSVVLQNQITRYNK</sequence>
<dbReference type="InParanoid" id="B0WKT2"/>
<dbReference type="Proteomes" id="UP000002320">
    <property type="component" value="Unassembled WGS sequence"/>
</dbReference>
<evidence type="ECO:0000313" key="4">
    <source>
        <dbReference type="Proteomes" id="UP000002320"/>
    </source>
</evidence>